<reference evidence="1" key="1">
    <citation type="submission" date="2022-10" db="EMBL/GenBank/DDBJ databases">
        <title>Candidatus Kirkpatrella diaphorinas gen. nov., sp. nov., an uncultured endosymbiont identified in a population of Diaphorina citri from Hawaii.</title>
        <authorList>
            <person name="Henry E.M."/>
            <person name="Carlson C.R."/>
            <person name="Kuo Y.-W."/>
        </authorList>
    </citation>
    <scope>NUCLEOTIDE SEQUENCE</scope>
    <source>
        <strain evidence="1">CADCRV1</strain>
    </source>
</reference>
<evidence type="ECO:0000313" key="2">
    <source>
        <dbReference type="Proteomes" id="UP001163831"/>
    </source>
</evidence>
<organism evidence="1 2">
    <name type="scientific">Candidatus Kirkpatrickella diaphorinae</name>
    <dbReference type="NCBI Taxonomy" id="2984322"/>
    <lineage>
        <taxon>Bacteria</taxon>
        <taxon>Pseudomonadati</taxon>
        <taxon>Pseudomonadota</taxon>
        <taxon>Alphaproteobacteria</taxon>
        <taxon>Acetobacterales</taxon>
        <taxon>Acetobacteraceae</taxon>
        <taxon>Candidatus Kirkpatrickella</taxon>
    </lineage>
</organism>
<evidence type="ECO:0008006" key="3">
    <source>
        <dbReference type="Google" id="ProtNLM"/>
    </source>
</evidence>
<dbReference type="RefSeq" id="WP_319806232.1">
    <property type="nucleotide sequence ID" value="NZ_CP107052.1"/>
</dbReference>
<dbReference type="Proteomes" id="UP001163831">
    <property type="component" value="Chromosome"/>
</dbReference>
<dbReference type="SUPFAM" id="SSF53474">
    <property type="entry name" value="alpha/beta-Hydrolases"/>
    <property type="match status" value="1"/>
</dbReference>
<protein>
    <recommendedName>
        <fullName evidence="3">Alpha/beta hydrolase</fullName>
    </recommendedName>
</protein>
<accession>A0ABY6GHW7</accession>
<evidence type="ECO:0000313" key="1">
    <source>
        <dbReference type="EMBL" id="UYH50646.1"/>
    </source>
</evidence>
<sequence length="427" mass="48035">MTKIITEFENDAYFVRSFIPLESSDVIIVSFSGVAAPEQHNGSFFGAPLAESLKIPFVGMIARASNYYLGDGIDDAIFAAWEIIERVRAKAQHPLTIIGYGVSMGGYAAIKHARLLGLDAVIALAPIFSNDPEESSYKDIDLNAFKESMKGMAPKNAEVTAPCYLFYDPYNAYDKTAMEDYCKELPRVTPIPVPYASHLVGLTLKGSRNFQAILRTIMEEGDFKPLVRRIRFESVENIFNFLCDCSHKNIKLLLPALNTHRAYMTGARERFLTSGRTALSSASRLLEKNLYNEAVALFRMIRESVFDAPSFTKLLAWTGEFICYDPFEGAFHQTSWYRLGRKNLVVIKDEKLFSLTAIGLERLDFTLEKRGNGYLIVTSDGQFVSARPEGTILLVPWGDHWETFLPYDQIPTQQHQSAEQRVALPVD</sequence>
<name>A0ABY6GHW7_9PROT</name>
<proteinExistence type="predicted"/>
<keyword evidence="2" id="KW-1185">Reference proteome</keyword>
<dbReference type="EMBL" id="CP107052">
    <property type="protein sequence ID" value="UYH50646.1"/>
    <property type="molecule type" value="Genomic_DNA"/>
</dbReference>
<gene>
    <name evidence="1" type="ORF">N5W20_05845</name>
</gene>
<dbReference type="InterPro" id="IPR029058">
    <property type="entry name" value="AB_hydrolase_fold"/>
</dbReference>